<dbReference type="Gene3D" id="2.60.450.20">
    <property type="match status" value="1"/>
</dbReference>
<comment type="caution">
    <text evidence="2">The sequence shown here is derived from an EMBL/GenBank/DDBJ whole genome shotgun (WGS) entry which is preliminary data.</text>
</comment>
<dbReference type="RefSeq" id="WP_179836407.1">
    <property type="nucleotide sequence ID" value="NZ_BMRD01000004.1"/>
</dbReference>
<keyword evidence="3" id="KW-1185">Reference proteome</keyword>
<dbReference type="InterPro" id="IPR047002">
    <property type="entry name" value="Tcp10_C_sf"/>
</dbReference>
<reference evidence="2 3" key="1">
    <citation type="submission" date="2020-07" db="EMBL/GenBank/DDBJ databases">
        <title>Sequencing the genomes of 1000 actinobacteria strains.</title>
        <authorList>
            <person name="Klenk H.-P."/>
        </authorList>
    </citation>
    <scope>NUCLEOTIDE SEQUENCE [LARGE SCALE GENOMIC DNA]</scope>
    <source>
        <strain evidence="2 3">DSM 43461</strain>
    </source>
</reference>
<dbReference type="AlphaFoldDB" id="A0A7Y9GFX7"/>
<organism evidence="2 3">
    <name type="scientific">Actinomadura citrea</name>
    <dbReference type="NCBI Taxonomy" id="46158"/>
    <lineage>
        <taxon>Bacteria</taxon>
        <taxon>Bacillati</taxon>
        <taxon>Actinomycetota</taxon>
        <taxon>Actinomycetes</taxon>
        <taxon>Streptosporangiales</taxon>
        <taxon>Thermomonosporaceae</taxon>
        <taxon>Actinomadura</taxon>
    </lineage>
</organism>
<sequence length="83" mass="8867">MTARKAISFRRTAGGEEVTLSEDGKTTTYQDGTKHVRPQDGASPAPVKPNAVSYSNSPDGERVHVSTDGKTITHLDGSKTIRP</sequence>
<dbReference type="Proteomes" id="UP000591272">
    <property type="component" value="Unassembled WGS sequence"/>
</dbReference>
<evidence type="ECO:0000313" key="2">
    <source>
        <dbReference type="EMBL" id="NYE15766.1"/>
    </source>
</evidence>
<evidence type="ECO:0000256" key="1">
    <source>
        <dbReference type="SAM" id="MobiDB-lite"/>
    </source>
</evidence>
<protein>
    <recommendedName>
        <fullName evidence="4">Centromere protein J C-terminal domain-containing protein</fullName>
    </recommendedName>
</protein>
<accession>A0A7Y9GFX7</accession>
<gene>
    <name evidence="2" type="ORF">BJ999_006062</name>
</gene>
<dbReference type="EMBL" id="JACCBT010000001">
    <property type="protein sequence ID" value="NYE15766.1"/>
    <property type="molecule type" value="Genomic_DNA"/>
</dbReference>
<name>A0A7Y9GFX7_9ACTN</name>
<evidence type="ECO:0000313" key="3">
    <source>
        <dbReference type="Proteomes" id="UP000591272"/>
    </source>
</evidence>
<feature type="compositionally biased region" description="Basic and acidic residues" evidence="1">
    <location>
        <begin position="59"/>
        <end position="83"/>
    </location>
</feature>
<evidence type="ECO:0008006" key="4">
    <source>
        <dbReference type="Google" id="ProtNLM"/>
    </source>
</evidence>
<proteinExistence type="predicted"/>
<feature type="region of interest" description="Disordered" evidence="1">
    <location>
        <begin position="22"/>
        <end position="83"/>
    </location>
</feature>